<evidence type="ECO:0000256" key="13">
    <source>
        <dbReference type="ARBA" id="ARBA00023316"/>
    </source>
</evidence>
<feature type="transmembrane region" description="Helical" evidence="21">
    <location>
        <begin position="237"/>
        <end position="256"/>
    </location>
</feature>
<dbReference type="EMBL" id="PCSU01000056">
    <property type="protein sequence ID" value="PIP56385.1"/>
    <property type="molecule type" value="Genomic_DNA"/>
</dbReference>
<keyword evidence="5" id="KW-0328">Glycosyltransferase</keyword>
<evidence type="ECO:0000256" key="4">
    <source>
        <dbReference type="ARBA" id="ARBA00022618"/>
    </source>
</evidence>
<dbReference type="NCBIfam" id="TIGR02614">
    <property type="entry name" value="ftsW"/>
    <property type="match status" value="1"/>
</dbReference>
<dbReference type="AlphaFoldDB" id="A0A2H0BFE8"/>
<dbReference type="GO" id="GO:0071555">
    <property type="term" value="P:cell wall organization"/>
    <property type="evidence" value="ECO:0007669"/>
    <property type="project" value="UniProtKB-KW"/>
</dbReference>
<accession>A0A2H0BFE8</accession>
<evidence type="ECO:0000256" key="16">
    <source>
        <dbReference type="ARBA" id="ARBA00038053"/>
    </source>
</evidence>
<dbReference type="Pfam" id="PF01098">
    <property type="entry name" value="FTSW_RODA_SPOVE"/>
    <property type="match status" value="1"/>
</dbReference>
<feature type="transmembrane region" description="Helical" evidence="21">
    <location>
        <begin position="157"/>
        <end position="190"/>
    </location>
</feature>
<comment type="subcellular location">
    <subcellularLocation>
        <location evidence="1">Cell membrane</location>
        <topology evidence="1">Multi-pass membrane protein</topology>
    </subcellularLocation>
</comment>
<organism evidence="22 23">
    <name type="scientific">candidate division WWE3 bacterium CG22_combo_CG10-13_8_21_14_all_39_12</name>
    <dbReference type="NCBI Taxonomy" id="1975094"/>
    <lineage>
        <taxon>Bacteria</taxon>
        <taxon>Katanobacteria</taxon>
    </lineage>
</organism>
<evidence type="ECO:0000256" key="14">
    <source>
        <dbReference type="ARBA" id="ARBA00032370"/>
    </source>
</evidence>
<evidence type="ECO:0000256" key="1">
    <source>
        <dbReference type="ARBA" id="ARBA00004651"/>
    </source>
</evidence>
<keyword evidence="13" id="KW-0961">Cell wall biogenesis/degradation</keyword>
<sequence length="379" mass="40982">MPVRSKKNSFKIRTFAVTDYVLAGVVLALTLFGVFMVYNTSVVVAFEEFGDKFWFLKNQSIWAFIGIVGAFIVSNIDYHVLKKIAFPLIVLTIILLLVVLLPGFSQEVYGAKQRLYIPVPFLQSISVQPSEIAKLSIVIYLAALFDKDIRRGLPHKPFLVVVGTILLLTALEPDLGNAILISVTALMVYFVAGASLFWISLAGISGAVSAVIYALSSDYRRQRIFTFLDPLADPQGVSYQITQIFIALGSGGILGLGLGSSRQKYEYIPEVTTDSIFAIIGEELGFIGAILVIGALAFVIWRGITIAQRASDPFGKFLAVGITTTIAFQTLVNLGGMVGLMPLTGVPLPFISYGGTSLTLLLVSVGILINISRSARGQV</sequence>
<evidence type="ECO:0000256" key="9">
    <source>
        <dbReference type="ARBA" id="ARBA00022984"/>
    </source>
</evidence>
<name>A0A2H0BFE8_UNCKA</name>
<gene>
    <name evidence="22" type="primary">ftsW</name>
    <name evidence="22" type="ORF">COX05_03195</name>
</gene>
<evidence type="ECO:0000256" key="11">
    <source>
        <dbReference type="ARBA" id="ARBA00023136"/>
    </source>
</evidence>
<dbReference type="InterPro" id="IPR013437">
    <property type="entry name" value="FtsW"/>
</dbReference>
<dbReference type="GO" id="GO:0005886">
    <property type="term" value="C:plasma membrane"/>
    <property type="evidence" value="ECO:0007669"/>
    <property type="project" value="UniProtKB-SubCell"/>
</dbReference>
<dbReference type="PANTHER" id="PTHR30474:SF2">
    <property type="entry name" value="PEPTIDOGLYCAN GLYCOSYLTRANSFERASE FTSW-RELATED"/>
    <property type="match status" value="1"/>
</dbReference>
<dbReference type="PANTHER" id="PTHR30474">
    <property type="entry name" value="CELL CYCLE PROTEIN"/>
    <property type="match status" value="1"/>
</dbReference>
<keyword evidence="11 21" id="KW-0472">Membrane</keyword>
<dbReference type="GO" id="GO:0032153">
    <property type="term" value="C:cell division site"/>
    <property type="evidence" value="ECO:0007669"/>
    <property type="project" value="TreeGrafter"/>
</dbReference>
<feature type="transmembrane region" description="Helical" evidence="21">
    <location>
        <begin position="350"/>
        <end position="371"/>
    </location>
</feature>
<dbReference type="GO" id="GO:0008360">
    <property type="term" value="P:regulation of cell shape"/>
    <property type="evidence" value="ECO:0007669"/>
    <property type="project" value="UniProtKB-KW"/>
</dbReference>
<evidence type="ECO:0000256" key="8">
    <source>
        <dbReference type="ARBA" id="ARBA00022960"/>
    </source>
</evidence>
<evidence type="ECO:0000256" key="6">
    <source>
        <dbReference type="ARBA" id="ARBA00022679"/>
    </source>
</evidence>
<evidence type="ECO:0000256" key="10">
    <source>
        <dbReference type="ARBA" id="ARBA00022989"/>
    </source>
</evidence>
<dbReference type="GO" id="GO:0015648">
    <property type="term" value="F:lipid-linked peptidoglycan transporter activity"/>
    <property type="evidence" value="ECO:0007669"/>
    <property type="project" value="TreeGrafter"/>
</dbReference>
<keyword evidence="12" id="KW-0131">Cell cycle</keyword>
<keyword evidence="8" id="KW-0133">Cell shape</keyword>
<evidence type="ECO:0000256" key="18">
    <source>
        <dbReference type="ARBA" id="ARBA00041418"/>
    </source>
</evidence>
<evidence type="ECO:0000256" key="21">
    <source>
        <dbReference type="SAM" id="Phobius"/>
    </source>
</evidence>
<comment type="catalytic activity">
    <reaction evidence="20">
        <text>[GlcNAc-(1-&gt;4)-Mur2Ac(oyl-L-Ala-gamma-D-Glu-L-Lys-D-Ala-D-Ala)](n)-di-trans,octa-cis-undecaprenyl diphosphate + beta-D-GlcNAc-(1-&gt;4)-Mur2Ac(oyl-L-Ala-gamma-D-Glu-L-Lys-D-Ala-D-Ala)-di-trans,octa-cis-undecaprenyl diphosphate = [GlcNAc-(1-&gt;4)-Mur2Ac(oyl-L-Ala-gamma-D-Glu-L-Lys-D-Ala-D-Ala)](n+1)-di-trans,octa-cis-undecaprenyl diphosphate + di-trans,octa-cis-undecaprenyl diphosphate + H(+)</text>
        <dbReference type="Rhea" id="RHEA:23708"/>
        <dbReference type="Rhea" id="RHEA-COMP:9602"/>
        <dbReference type="Rhea" id="RHEA-COMP:9603"/>
        <dbReference type="ChEBI" id="CHEBI:15378"/>
        <dbReference type="ChEBI" id="CHEBI:58405"/>
        <dbReference type="ChEBI" id="CHEBI:60033"/>
        <dbReference type="ChEBI" id="CHEBI:78435"/>
        <dbReference type="EC" id="2.4.99.28"/>
    </reaction>
</comment>
<reference evidence="22 23" key="1">
    <citation type="submission" date="2017-09" db="EMBL/GenBank/DDBJ databases">
        <title>Depth-based differentiation of microbial function through sediment-hosted aquifers and enrichment of novel symbionts in the deep terrestrial subsurface.</title>
        <authorList>
            <person name="Probst A.J."/>
            <person name="Ladd B."/>
            <person name="Jarett J.K."/>
            <person name="Geller-Mcgrath D.E."/>
            <person name="Sieber C.M."/>
            <person name="Emerson J.B."/>
            <person name="Anantharaman K."/>
            <person name="Thomas B.C."/>
            <person name="Malmstrom R."/>
            <person name="Stieglmeier M."/>
            <person name="Klingl A."/>
            <person name="Woyke T."/>
            <person name="Ryan C.M."/>
            <person name="Banfield J.F."/>
        </authorList>
    </citation>
    <scope>NUCLEOTIDE SEQUENCE [LARGE SCALE GENOMIC DNA]</scope>
    <source>
        <strain evidence="22">CG22_combo_CG10-13_8_21_14_all_39_12</strain>
    </source>
</reference>
<comment type="pathway">
    <text evidence="2">Cell wall biogenesis; peptidoglycan biosynthesis.</text>
</comment>
<keyword evidence="10 21" id="KW-1133">Transmembrane helix</keyword>
<dbReference type="InterPro" id="IPR001182">
    <property type="entry name" value="FtsW/RodA"/>
</dbReference>
<dbReference type="EC" id="2.4.99.28" evidence="19"/>
<evidence type="ECO:0000256" key="17">
    <source>
        <dbReference type="ARBA" id="ARBA00041185"/>
    </source>
</evidence>
<feature type="transmembrane region" description="Helical" evidence="21">
    <location>
        <begin position="276"/>
        <end position="301"/>
    </location>
</feature>
<proteinExistence type="inferred from homology"/>
<evidence type="ECO:0000256" key="15">
    <source>
        <dbReference type="ARBA" id="ARBA00033270"/>
    </source>
</evidence>
<comment type="caution">
    <text evidence="22">The sequence shown here is derived from an EMBL/GenBank/DDBJ whole genome shotgun (WGS) entry which is preliminary data.</text>
</comment>
<evidence type="ECO:0000256" key="7">
    <source>
        <dbReference type="ARBA" id="ARBA00022692"/>
    </source>
</evidence>
<keyword evidence="6" id="KW-0808">Transferase</keyword>
<evidence type="ECO:0000256" key="19">
    <source>
        <dbReference type="ARBA" id="ARBA00044770"/>
    </source>
</evidence>
<evidence type="ECO:0000256" key="5">
    <source>
        <dbReference type="ARBA" id="ARBA00022676"/>
    </source>
</evidence>
<evidence type="ECO:0000313" key="23">
    <source>
        <dbReference type="Proteomes" id="UP000228495"/>
    </source>
</evidence>
<evidence type="ECO:0000313" key="22">
    <source>
        <dbReference type="EMBL" id="PIP56385.1"/>
    </source>
</evidence>
<evidence type="ECO:0000256" key="2">
    <source>
        <dbReference type="ARBA" id="ARBA00004752"/>
    </source>
</evidence>
<evidence type="ECO:0000256" key="3">
    <source>
        <dbReference type="ARBA" id="ARBA00022475"/>
    </source>
</evidence>
<dbReference type="GO" id="GO:0008955">
    <property type="term" value="F:peptidoglycan glycosyltransferase activity"/>
    <property type="evidence" value="ECO:0007669"/>
    <property type="project" value="UniProtKB-EC"/>
</dbReference>
<evidence type="ECO:0000256" key="12">
    <source>
        <dbReference type="ARBA" id="ARBA00023306"/>
    </source>
</evidence>
<dbReference type="GO" id="GO:0051301">
    <property type="term" value="P:cell division"/>
    <property type="evidence" value="ECO:0007669"/>
    <property type="project" value="UniProtKB-KW"/>
</dbReference>
<feature type="transmembrane region" description="Helical" evidence="21">
    <location>
        <begin position="85"/>
        <end position="105"/>
    </location>
</feature>
<dbReference type="Proteomes" id="UP000228495">
    <property type="component" value="Unassembled WGS sequence"/>
</dbReference>
<comment type="similarity">
    <text evidence="16">Belongs to the SEDS family. FtsW subfamily.</text>
</comment>
<keyword evidence="4" id="KW-0132">Cell division</keyword>
<protein>
    <recommendedName>
        <fullName evidence="17">Probable peptidoglycan glycosyltransferase FtsW</fullName>
        <ecNumber evidence="19">2.4.99.28</ecNumber>
    </recommendedName>
    <alternativeName>
        <fullName evidence="18">Cell division protein FtsW</fullName>
    </alternativeName>
    <alternativeName>
        <fullName evidence="15">Cell wall polymerase</fullName>
    </alternativeName>
    <alternativeName>
        <fullName evidence="14">Peptidoglycan polymerase</fullName>
    </alternativeName>
</protein>
<feature type="transmembrane region" description="Helical" evidence="21">
    <location>
        <begin position="196"/>
        <end position="216"/>
    </location>
</feature>
<keyword evidence="3" id="KW-1003">Cell membrane</keyword>
<dbReference type="GO" id="GO:0009252">
    <property type="term" value="P:peptidoglycan biosynthetic process"/>
    <property type="evidence" value="ECO:0007669"/>
    <property type="project" value="UniProtKB-KW"/>
</dbReference>
<evidence type="ECO:0000256" key="20">
    <source>
        <dbReference type="ARBA" id="ARBA00049902"/>
    </source>
</evidence>
<feature type="transmembrane region" description="Helical" evidence="21">
    <location>
        <begin position="20"/>
        <end position="40"/>
    </location>
</feature>
<feature type="transmembrane region" description="Helical" evidence="21">
    <location>
        <begin position="313"/>
        <end position="338"/>
    </location>
</feature>
<feature type="transmembrane region" description="Helical" evidence="21">
    <location>
        <begin position="60"/>
        <end position="78"/>
    </location>
</feature>
<keyword evidence="9" id="KW-0573">Peptidoglycan synthesis</keyword>
<keyword evidence="7 21" id="KW-0812">Transmembrane</keyword>
<dbReference type="InterPro" id="IPR018365">
    <property type="entry name" value="Cell_cycle_FtsW-rel_CS"/>
</dbReference>
<dbReference type="PROSITE" id="PS00428">
    <property type="entry name" value="FTSW_RODA_SPOVE"/>
    <property type="match status" value="1"/>
</dbReference>
<feature type="transmembrane region" description="Helical" evidence="21">
    <location>
        <begin position="125"/>
        <end position="145"/>
    </location>
</feature>